<dbReference type="HAMAP" id="MF_00972">
    <property type="entry name" value="tRNA_aden_deaminase"/>
    <property type="match status" value="1"/>
</dbReference>
<dbReference type="Proteomes" id="UP000038204">
    <property type="component" value="Unassembled WGS sequence"/>
</dbReference>
<dbReference type="Gene3D" id="3.40.140.10">
    <property type="entry name" value="Cytidine Deaminase, domain 2"/>
    <property type="match status" value="1"/>
</dbReference>
<evidence type="ECO:0000256" key="5">
    <source>
        <dbReference type="ARBA" id="ARBA00022801"/>
    </source>
</evidence>
<evidence type="ECO:0000256" key="2">
    <source>
        <dbReference type="ARBA" id="ARBA00011738"/>
    </source>
</evidence>
<comment type="cofactor">
    <cofactor evidence="8">
        <name>Zn(2+)</name>
        <dbReference type="ChEBI" id="CHEBI:29105"/>
    </cofactor>
    <text evidence="8">Binds 1 zinc ion per subunit.</text>
</comment>
<evidence type="ECO:0000259" key="10">
    <source>
        <dbReference type="PROSITE" id="PS51747"/>
    </source>
</evidence>
<dbReference type="GO" id="GO:0002100">
    <property type="term" value="P:tRNA wobble adenosine to inosine editing"/>
    <property type="evidence" value="ECO:0007669"/>
    <property type="project" value="UniProtKB-UniRule"/>
</dbReference>
<dbReference type="EMBL" id="CQBK01000042">
    <property type="protein sequence ID" value="CNI63080.1"/>
    <property type="molecule type" value="Genomic_DNA"/>
</dbReference>
<evidence type="ECO:0000256" key="8">
    <source>
        <dbReference type="HAMAP-Rule" id="MF_00972"/>
    </source>
</evidence>
<evidence type="ECO:0000256" key="3">
    <source>
        <dbReference type="ARBA" id="ARBA00022694"/>
    </source>
</evidence>
<dbReference type="InterPro" id="IPR016192">
    <property type="entry name" value="APOBEC/CMP_deaminase_Zn-bd"/>
</dbReference>
<dbReference type="GO" id="GO:0008270">
    <property type="term" value="F:zinc ion binding"/>
    <property type="evidence" value="ECO:0007669"/>
    <property type="project" value="UniProtKB-UniRule"/>
</dbReference>
<evidence type="ECO:0000256" key="1">
    <source>
        <dbReference type="ARBA" id="ARBA00010669"/>
    </source>
</evidence>
<dbReference type="EC" id="3.5.4.33" evidence="8"/>
<comment type="similarity">
    <text evidence="1">Belongs to the cytidine and deoxycytidylate deaminase family. ADAT2 subfamily.</text>
</comment>
<protein>
    <recommendedName>
        <fullName evidence="8">tRNA-specific adenosine deaminase</fullName>
        <ecNumber evidence="8">3.5.4.33</ecNumber>
    </recommendedName>
</protein>
<dbReference type="NCBIfam" id="NF008113">
    <property type="entry name" value="PRK10860.1"/>
    <property type="match status" value="1"/>
</dbReference>
<reference evidence="11 12" key="1">
    <citation type="submission" date="2015-03" db="EMBL/GenBank/DDBJ databases">
        <authorList>
            <person name="Murphy D."/>
        </authorList>
    </citation>
    <scope>NUCLEOTIDE SEQUENCE [LARGE SCALE GENOMIC DNA]</scope>
    <source>
        <strain evidence="11 12">Y233</strain>
    </source>
</reference>
<keyword evidence="4 8" id="KW-0479">Metal-binding</keyword>
<evidence type="ECO:0000313" key="11">
    <source>
        <dbReference type="EMBL" id="CNI63080.1"/>
    </source>
</evidence>
<dbReference type="RefSeq" id="WP_038401970.1">
    <property type="nucleotide sequence ID" value="NZ_CABIHV010000136.1"/>
</dbReference>
<evidence type="ECO:0000256" key="7">
    <source>
        <dbReference type="ARBA" id="ARBA00048045"/>
    </source>
</evidence>
<dbReference type="SUPFAM" id="SSF53927">
    <property type="entry name" value="Cytidine deaminase-like"/>
    <property type="match status" value="1"/>
</dbReference>
<dbReference type="PANTHER" id="PTHR11079:SF202">
    <property type="entry name" value="TRNA-SPECIFIC ADENOSINE DEAMINASE"/>
    <property type="match status" value="1"/>
</dbReference>
<comment type="subunit">
    <text evidence="2 8">Homodimer.</text>
</comment>
<feature type="region of interest" description="Disordered" evidence="9">
    <location>
        <begin position="1"/>
        <end position="28"/>
    </location>
</feature>
<organism evidence="11 12">
    <name type="scientific">Yersinia similis</name>
    <dbReference type="NCBI Taxonomy" id="367190"/>
    <lineage>
        <taxon>Bacteria</taxon>
        <taxon>Pseudomonadati</taxon>
        <taxon>Pseudomonadota</taxon>
        <taxon>Gammaproteobacteria</taxon>
        <taxon>Enterobacterales</taxon>
        <taxon>Yersiniaceae</taxon>
        <taxon>Yersinia</taxon>
    </lineage>
</organism>
<dbReference type="GO" id="GO:0052717">
    <property type="term" value="F:tRNA-specific adenosine-34 deaminase activity"/>
    <property type="evidence" value="ECO:0007669"/>
    <property type="project" value="UniProtKB-UniRule"/>
</dbReference>
<feature type="active site" description="Proton donor" evidence="8">
    <location>
        <position position="89"/>
    </location>
</feature>
<comment type="catalytic activity">
    <reaction evidence="7 8">
        <text>adenosine(34) in tRNA + H2O + H(+) = inosine(34) in tRNA + NH4(+)</text>
        <dbReference type="Rhea" id="RHEA:43168"/>
        <dbReference type="Rhea" id="RHEA-COMP:10373"/>
        <dbReference type="Rhea" id="RHEA-COMP:10374"/>
        <dbReference type="ChEBI" id="CHEBI:15377"/>
        <dbReference type="ChEBI" id="CHEBI:15378"/>
        <dbReference type="ChEBI" id="CHEBI:28938"/>
        <dbReference type="ChEBI" id="CHEBI:74411"/>
        <dbReference type="ChEBI" id="CHEBI:82852"/>
        <dbReference type="EC" id="3.5.4.33"/>
    </reaction>
</comment>
<dbReference type="PANTHER" id="PTHR11079">
    <property type="entry name" value="CYTOSINE DEAMINASE FAMILY MEMBER"/>
    <property type="match status" value="1"/>
</dbReference>
<dbReference type="InterPro" id="IPR028883">
    <property type="entry name" value="tRNA_aden_deaminase"/>
</dbReference>
<dbReference type="GeneID" id="96662240"/>
<sequence length="200" mass="22040">MYNARRKSTKEVNVSADNRLPADNSLSSECNSPAEYSDEFWMRHALTLALRAQEEGEVPVGAVLVLGNEVIGEGWNRPIRNNDPTAHAEIMALRQGGQSVQNYRLLDATLYVTLEPCVMCAGAMVHSRIRRLVYGANDVKTGAAGSLVDILRHPGMNHQIEVSAGILASACSHQLSAFFRQRREQQKALKQALRAAEDKI</sequence>
<dbReference type="Pfam" id="PF00383">
    <property type="entry name" value="dCMP_cyt_deam_1"/>
    <property type="match status" value="1"/>
</dbReference>
<accession>A0A0T9RHI8</accession>
<feature type="binding site" evidence="8">
    <location>
        <position position="120"/>
    </location>
    <ligand>
        <name>Zn(2+)</name>
        <dbReference type="ChEBI" id="CHEBI:29105"/>
        <note>catalytic</note>
    </ligand>
</feature>
<comment type="function">
    <text evidence="8">Catalyzes the deamination of adenosine to inosine at the wobble position 34 of tRNA(Arg2).</text>
</comment>
<dbReference type="CDD" id="cd01285">
    <property type="entry name" value="nucleoside_deaminase"/>
    <property type="match status" value="1"/>
</dbReference>
<feature type="domain" description="CMP/dCMP-type deaminase" evidence="10">
    <location>
        <begin position="36"/>
        <end position="147"/>
    </location>
</feature>
<evidence type="ECO:0000256" key="4">
    <source>
        <dbReference type="ARBA" id="ARBA00022723"/>
    </source>
</evidence>
<keyword evidence="6 8" id="KW-0862">Zinc</keyword>
<dbReference type="PROSITE" id="PS00903">
    <property type="entry name" value="CYT_DCMP_DEAMINASES_1"/>
    <property type="match status" value="1"/>
</dbReference>
<dbReference type="FunFam" id="3.40.140.10:FF:000005">
    <property type="entry name" value="tRNA-specific adenosine deaminase"/>
    <property type="match status" value="1"/>
</dbReference>
<keyword evidence="3 8" id="KW-0819">tRNA processing</keyword>
<proteinExistence type="inferred from homology"/>
<keyword evidence="5 8" id="KW-0378">Hydrolase</keyword>
<dbReference type="AlphaFoldDB" id="A0A0T9RHI8"/>
<dbReference type="InterPro" id="IPR016193">
    <property type="entry name" value="Cytidine_deaminase-like"/>
</dbReference>
<dbReference type="PROSITE" id="PS51747">
    <property type="entry name" value="CYT_DCMP_DEAMINASES_2"/>
    <property type="match status" value="1"/>
</dbReference>
<evidence type="ECO:0000256" key="6">
    <source>
        <dbReference type="ARBA" id="ARBA00022833"/>
    </source>
</evidence>
<evidence type="ECO:0000256" key="9">
    <source>
        <dbReference type="SAM" id="MobiDB-lite"/>
    </source>
</evidence>
<dbReference type="InterPro" id="IPR002125">
    <property type="entry name" value="CMP_dCMP_dom"/>
</dbReference>
<gene>
    <name evidence="8 11" type="primary">tadA</name>
    <name evidence="11" type="ORF">ERS008667_03929</name>
</gene>
<feature type="binding site" evidence="8">
    <location>
        <position position="117"/>
    </location>
    <ligand>
        <name>Zn(2+)</name>
        <dbReference type="ChEBI" id="CHEBI:29105"/>
        <note>catalytic</note>
    </ligand>
</feature>
<name>A0A0T9RHI8_9GAMM</name>
<evidence type="ECO:0000313" key="12">
    <source>
        <dbReference type="Proteomes" id="UP000038204"/>
    </source>
</evidence>
<feature type="binding site" evidence="8">
    <location>
        <position position="87"/>
    </location>
    <ligand>
        <name>Zn(2+)</name>
        <dbReference type="ChEBI" id="CHEBI:29105"/>
        <note>catalytic</note>
    </ligand>
</feature>